<feature type="binding site" evidence="7">
    <location>
        <position position="44"/>
    </location>
    <ligand>
        <name>substrate</name>
    </ligand>
</feature>
<feature type="binding site" evidence="7">
    <location>
        <position position="140"/>
    </location>
    <ligand>
        <name>substrate</name>
    </ligand>
</feature>
<evidence type="ECO:0000256" key="6">
    <source>
        <dbReference type="ARBA" id="ARBA00047820"/>
    </source>
</evidence>
<evidence type="ECO:0000256" key="2">
    <source>
        <dbReference type="ARBA" id="ARBA00022490"/>
    </source>
</evidence>
<accession>A0A4Q7YVR9</accession>
<dbReference type="RefSeq" id="WP_130419077.1">
    <property type="nucleotide sequence ID" value="NZ_SHKW01000001.1"/>
</dbReference>
<feature type="binding site" evidence="7">
    <location>
        <position position="30"/>
    </location>
    <ligand>
        <name>substrate</name>
    </ligand>
</feature>
<keyword evidence="2 7" id="KW-0963">Cytoplasm</keyword>
<keyword evidence="4 7" id="KW-0378">Hydrolase</keyword>
<comment type="similarity">
    <text evidence="7">Belongs to the PPase family.</text>
</comment>
<dbReference type="HAMAP" id="MF_00209">
    <property type="entry name" value="Inorganic_PPase"/>
    <property type="match status" value="1"/>
</dbReference>
<dbReference type="OrthoDB" id="5187599at2"/>
<feature type="binding site" evidence="7">
    <location>
        <position position="103"/>
    </location>
    <ligand>
        <name>Mg(2+)</name>
        <dbReference type="ChEBI" id="CHEBI:18420"/>
        <label>1</label>
    </ligand>
</feature>
<dbReference type="GO" id="GO:0006796">
    <property type="term" value="P:phosphate-containing compound metabolic process"/>
    <property type="evidence" value="ECO:0007669"/>
    <property type="project" value="InterPro"/>
</dbReference>
<comment type="cofactor">
    <cofactor evidence="1 7">
        <name>Mg(2+)</name>
        <dbReference type="ChEBI" id="CHEBI:18420"/>
    </cofactor>
</comment>
<dbReference type="GO" id="GO:0004427">
    <property type="term" value="F:inorganic diphosphate phosphatase activity"/>
    <property type="evidence" value="ECO:0007669"/>
    <property type="project" value="UniProtKB-UniRule"/>
</dbReference>
<feature type="binding site" evidence="7">
    <location>
        <position position="71"/>
    </location>
    <ligand>
        <name>Mg(2+)</name>
        <dbReference type="ChEBI" id="CHEBI:18420"/>
        <label>2</label>
    </ligand>
</feature>
<comment type="subunit">
    <text evidence="7">Homohexamer.</text>
</comment>
<keyword evidence="5 7" id="KW-0460">Magnesium</keyword>
<dbReference type="SUPFAM" id="SSF50324">
    <property type="entry name" value="Inorganic pyrophosphatase"/>
    <property type="match status" value="1"/>
</dbReference>
<feature type="binding site" evidence="7">
    <location>
        <position position="56"/>
    </location>
    <ligand>
        <name>substrate</name>
    </ligand>
</feature>
<keyword evidence="9" id="KW-1185">Reference proteome</keyword>
<dbReference type="PANTHER" id="PTHR10286">
    <property type="entry name" value="INORGANIC PYROPHOSPHATASE"/>
    <property type="match status" value="1"/>
</dbReference>
<dbReference type="Proteomes" id="UP000292958">
    <property type="component" value="Unassembled WGS sequence"/>
</dbReference>
<reference evidence="8 9" key="1">
    <citation type="submission" date="2019-02" db="EMBL/GenBank/DDBJ databases">
        <title>Genomic Encyclopedia of Archaeal and Bacterial Type Strains, Phase II (KMG-II): from individual species to whole genera.</title>
        <authorList>
            <person name="Goeker M."/>
        </authorList>
    </citation>
    <scope>NUCLEOTIDE SEQUENCE [LARGE SCALE GENOMIC DNA]</scope>
    <source>
        <strain evidence="8 9">DSM 18101</strain>
    </source>
</reference>
<proteinExistence type="inferred from homology"/>
<dbReference type="InterPro" id="IPR008162">
    <property type="entry name" value="Pyrophosphatase"/>
</dbReference>
<dbReference type="CDD" id="cd00412">
    <property type="entry name" value="pyrophosphatase"/>
    <property type="match status" value="1"/>
</dbReference>
<evidence type="ECO:0000313" key="8">
    <source>
        <dbReference type="EMBL" id="RZU41109.1"/>
    </source>
</evidence>
<feature type="binding site" evidence="7">
    <location>
        <position position="66"/>
    </location>
    <ligand>
        <name>Mg(2+)</name>
        <dbReference type="ChEBI" id="CHEBI:18420"/>
        <label>1</label>
    </ligand>
</feature>
<name>A0A4Q7YVR9_9BACT</name>
<sequence>MPNYLELPVGPDSPEVINAVIEIPLEGINKYEYDKELHVFRLDRNLYSPVHYPGDYGFIPSTLGDDGDPLDVLVLVDAGSFPGCVMEVRPIGLLEMRDQGVGDEKVLAVGKGNPRYKDVWNFSEIYPHMLKEITHFFAIYKDLEGKRVEVKGWRDASFARAKVLEAQQRFIDNKAAEANVTVK</sequence>
<dbReference type="AlphaFoldDB" id="A0A4Q7YVR9"/>
<comment type="caution">
    <text evidence="8">The sequence shown here is derived from an EMBL/GenBank/DDBJ whole genome shotgun (WGS) entry which is preliminary data.</text>
</comment>
<feature type="binding site" evidence="7">
    <location>
        <position position="71"/>
    </location>
    <ligand>
        <name>Mg(2+)</name>
        <dbReference type="ChEBI" id="CHEBI:18420"/>
        <label>1</label>
    </ligand>
</feature>
<dbReference type="EC" id="3.6.1.1" evidence="7"/>
<dbReference type="Gene3D" id="3.90.80.10">
    <property type="entry name" value="Inorganic pyrophosphatase"/>
    <property type="match status" value="1"/>
</dbReference>
<organism evidence="8 9">
    <name type="scientific">Edaphobacter modestus</name>
    <dbReference type="NCBI Taxonomy" id="388466"/>
    <lineage>
        <taxon>Bacteria</taxon>
        <taxon>Pseudomonadati</taxon>
        <taxon>Acidobacteriota</taxon>
        <taxon>Terriglobia</taxon>
        <taxon>Terriglobales</taxon>
        <taxon>Acidobacteriaceae</taxon>
        <taxon>Edaphobacter</taxon>
    </lineage>
</organism>
<comment type="catalytic activity">
    <reaction evidence="6 7">
        <text>diphosphate + H2O = 2 phosphate + H(+)</text>
        <dbReference type="Rhea" id="RHEA:24576"/>
        <dbReference type="ChEBI" id="CHEBI:15377"/>
        <dbReference type="ChEBI" id="CHEBI:15378"/>
        <dbReference type="ChEBI" id="CHEBI:33019"/>
        <dbReference type="ChEBI" id="CHEBI:43474"/>
        <dbReference type="EC" id="3.6.1.1"/>
    </reaction>
</comment>
<dbReference type="Pfam" id="PF00719">
    <property type="entry name" value="Pyrophosphatase"/>
    <property type="match status" value="1"/>
</dbReference>
<comment type="subcellular location">
    <subcellularLocation>
        <location evidence="7">Cytoplasm</location>
    </subcellularLocation>
</comment>
<dbReference type="GO" id="GO:0005737">
    <property type="term" value="C:cytoplasm"/>
    <property type="evidence" value="ECO:0007669"/>
    <property type="project" value="UniProtKB-SubCell"/>
</dbReference>
<dbReference type="FunFam" id="3.90.80.10:FF:000003">
    <property type="entry name" value="Inorganic pyrophosphatase"/>
    <property type="match status" value="1"/>
</dbReference>
<dbReference type="GO" id="GO:0000287">
    <property type="term" value="F:magnesium ion binding"/>
    <property type="evidence" value="ECO:0007669"/>
    <property type="project" value="UniProtKB-UniRule"/>
</dbReference>
<keyword evidence="3 7" id="KW-0479">Metal-binding</keyword>
<evidence type="ECO:0000256" key="1">
    <source>
        <dbReference type="ARBA" id="ARBA00001946"/>
    </source>
</evidence>
<evidence type="ECO:0000313" key="9">
    <source>
        <dbReference type="Proteomes" id="UP000292958"/>
    </source>
</evidence>
<protein>
    <recommendedName>
        <fullName evidence="7">Inorganic pyrophosphatase</fullName>
        <ecNumber evidence="7">3.6.1.1</ecNumber>
    </recommendedName>
    <alternativeName>
        <fullName evidence="7">Pyrophosphate phospho-hydrolase</fullName>
        <shortName evidence="7">PPase</shortName>
    </alternativeName>
</protein>
<gene>
    <name evidence="7" type="primary">ppa</name>
    <name evidence="8" type="ORF">BDD14_2607</name>
</gene>
<dbReference type="PROSITE" id="PS00387">
    <property type="entry name" value="PPASE"/>
    <property type="match status" value="1"/>
</dbReference>
<evidence type="ECO:0000256" key="7">
    <source>
        <dbReference type="HAMAP-Rule" id="MF_00209"/>
    </source>
</evidence>
<evidence type="ECO:0000256" key="3">
    <source>
        <dbReference type="ARBA" id="ARBA00022723"/>
    </source>
</evidence>
<comment type="function">
    <text evidence="7">Catalyzes the hydrolysis of inorganic pyrophosphate (PPi) forming two phosphate ions.</text>
</comment>
<dbReference type="EMBL" id="SHKW01000001">
    <property type="protein sequence ID" value="RZU41109.1"/>
    <property type="molecule type" value="Genomic_DNA"/>
</dbReference>
<evidence type="ECO:0000256" key="4">
    <source>
        <dbReference type="ARBA" id="ARBA00022801"/>
    </source>
</evidence>
<evidence type="ECO:0000256" key="5">
    <source>
        <dbReference type="ARBA" id="ARBA00022842"/>
    </source>
</evidence>
<dbReference type="InterPro" id="IPR036649">
    <property type="entry name" value="Pyrophosphatase_sf"/>
</dbReference>